<dbReference type="Proteomes" id="UP000076404">
    <property type="component" value="Chromosome"/>
</dbReference>
<dbReference type="RefSeq" id="WP_026850614.1">
    <property type="nucleotide sequence ID" value="NZ_CP011454.1"/>
</dbReference>
<protein>
    <recommendedName>
        <fullName evidence="4">Spore coat protein U domain-containing protein</fullName>
    </recommendedName>
</protein>
<organism evidence="2 3">
    <name type="scientific">Gemmatimonas phototrophica</name>
    <dbReference type="NCBI Taxonomy" id="1379270"/>
    <lineage>
        <taxon>Bacteria</taxon>
        <taxon>Pseudomonadati</taxon>
        <taxon>Gemmatimonadota</taxon>
        <taxon>Gemmatimonadia</taxon>
        <taxon>Gemmatimonadales</taxon>
        <taxon>Gemmatimonadaceae</taxon>
        <taxon>Gemmatimonas</taxon>
    </lineage>
</organism>
<reference evidence="2 3" key="2">
    <citation type="journal article" date="2016" name="Environ. Microbiol. Rep.">
        <title>Metagenomic evidence for the presence of phototrophic Gemmatimonadetes bacteria in diverse environments.</title>
        <authorList>
            <person name="Zeng Y."/>
            <person name="Baumbach J."/>
            <person name="Barbosa E.G."/>
            <person name="Azevedo V."/>
            <person name="Zhang C."/>
            <person name="Koblizek M."/>
        </authorList>
    </citation>
    <scope>NUCLEOTIDE SEQUENCE [LARGE SCALE GENOMIC DNA]</scope>
    <source>
        <strain evidence="2 3">AP64</strain>
    </source>
</reference>
<dbReference type="KEGG" id="gph:GEMMAAP_08350"/>
<accession>A0A143BJR4</accession>
<evidence type="ECO:0000313" key="3">
    <source>
        <dbReference type="Proteomes" id="UP000076404"/>
    </source>
</evidence>
<dbReference type="AlphaFoldDB" id="A0A143BJR4"/>
<feature type="signal peptide" evidence="1">
    <location>
        <begin position="1"/>
        <end position="22"/>
    </location>
</feature>
<reference evidence="2 3" key="1">
    <citation type="journal article" date="2014" name="Proc. Natl. Acad. Sci. U.S.A.">
        <title>Functional type 2 photosynthetic reaction centers found in the rare bacterial phylum Gemmatimonadetes.</title>
        <authorList>
            <person name="Zeng Y."/>
            <person name="Feng F."/>
            <person name="Medova H."/>
            <person name="Dean J."/>
            <person name="Koblizek M."/>
        </authorList>
    </citation>
    <scope>NUCLEOTIDE SEQUENCE [LARGE SCALE GENOMIC DNA]</scope>
    <source>
        <strain evidence="2 3">AP64</strain>
    </source>
</reference>
<keyword evidence="1" id="KW-0732">Signal</keyword>
<dbReference type="EMBL" id="CP011454">
    <property type="protein sequence ID" value="AMW04843.1"/>
    <property type="molecule type" value="Genomic_DNA"/>
</dbReference>
<sequence>MRHTRILLVSAAMLLAAGSLEAQTLTASCNQTAKADFNSTACAVTNTFSALVPYLATVNHSTSSVTLPAATVANMDAGVSASVTGPTLTVQSNFGYVITATSSGFNTVSGYTKATGDLEIATANNSADFVALSSGVVIAGASSTTATPTSTRTLPLWFRVRYDWTKDLPGTYDATVTYTLTAP</sequence>
<gene>
    <name evidence="2" type="ORF">GEMMAAP_08350</name>
</gene>
<keyword evidence="3" id="KW-1185">Reference proteome</keyword>
<proteinExistence type="predicted"/>
<evidence type="ECO:0000256" key="1">
    <source>
        <dbReference type="SAM" id="SignalP"/>
    </source>
</evidence>
<evidence type="ECO:0008006" key="4">
    <source>
        <dbReference type="Google" id="ProtNLM"/>
    </source>
</evidence>
<name>A0A143BJR4_9BACT</name>
<feature type="chain" id="PRO_5007506814" description="Spore coat protein U domain-containing protein" evidence="1">
    <location>
        <begin position="23"/>
        <end position="183"/>
    </location>
</feature>
<evidence type="ECO:0000313" key="2">
    <source>
        <dbReference type="EMBL" id="AMW04843.1"/>
    </source>
</evidence>